<dbReference type="EMBL" id="DS113350">
    <property type="protein sequence ID" value="EAY09795.1"/>
    <property type="molecule type" value="Genomic_DNA"/>
</dbReference>
<proteinExistence type="predicted"/>
<evidence type="ECO:0000313" key="4">
    <source>
        <dbReference type="Proteomes" id="UP000001542"/>
    </source>
</evidence>
<dbReference type="AlphaFoldDB" id="A2EC20"/>
<dbReference type="VEuPathDB" id="TrichDB:TVAG_137870"/>
<protein>
    <submittedName>
        <fullName evidence="3">Zinc finger, C2H2 type family protein</fullName>
    </submittedName>
</protein>
<reference evidence="3" key="1">
    <citation type="submission" date="2006-10" db="EMBL/GenBank/DDBJ databases">
        <authorList>
            <person name="Amadeo P."/>
            <person name="Zhao Q."/>
            <person name="Wortman J."/>
            <person name="Fraser-Liggett C."/>
            <person name="Carlton J."/>
        </authorList>
    </citation>
    <scope>NUCLEOTIDE SEQUENCE</scope>
    <source>
        <strain evidence="3">G3</strain>
    </source>
</reference>
<dbReference type="PROSITE" id="PS00028">
    <property type="entry name" value="ZINC_FINGER_C2H2_1"/>
    <property type="match status" value="1"/>
</dbReference>
<dbReference type="KEGG" id="tva:4767722"/>
<accession>A2EC20</accession>
<feature type="compositionally biased region" description="Low complexity" evidence="1">
    <location>
        <begin position="349"/>
        <end position="366"/>
    </location>
</feature>
<dbReference type="InParanoid" id="A2EC20"/>
<dbReference type="Proteomes" id="UP000001542">
    <property type="component" value="Unassembled WGS sequence"/>
</dbReference>
<organism evidence="3 4">
    <name type="scientific">Trichomonas vaginalis (strain ATCC PRA-98 / G3)</name>
    <dbReference type="NCBI Taxonomy" id="412133"/>
    <lineage>
        <taxon>Eukaryota</taxon>
        <taxon>Metamonada</taxon>
        <taxon>Parabasalia</taxon>
        <taxon>Trichomonadida</taxon>
        <taxon>Trichomonadidae</taxon>
        <taxon>Trichomonas</taxon>
    </lineage>
</organism>
<dbReference type="RefSeq" id="XP_001322018.1">
    <property type="nucleotide sequence ID" value="XM_001321983.1"/>
</dbReference>
<reference evidence="3" key="2">
    <citation type="journal article" date="2007" name="Science">
        <title>Draft genome sequence of the sexually transmitted pathogen Trichomonas vaginalis.</title>
        <authorList>
            <person name="Carlton J.M."/>
            <person name="Hirt R.P."/>
            <person name="Silva J.C."/>
            <person name="Delcher A.L."/>
            <person name="Schatz M."/>
            <person name="Zhao Q."/>
            <person name="Wortman J.R."/>
            <person name="Bidwell S.L."/>
            <person name="Alsmark U.C.M."/>
            <person name="Besteiro S."/>
            <person name="Sicheritz-Ponten T."/>
            <person name="Noel C.J."/>
            <person name="Dacks J.B."/>
            <person name="Foster P.G."/>
            <person name="Simillion C."/>
            <person name="Van de Peer Y."/>
            <person name="Miranda-Saavedra D."/>
            <person name="Barton G.J."/>
            <person name="Westrop G.D."/>
            <person name="Mueller S."/>
            <person name="Dessi D."/>
            <person name="Fiori P.L."/>
            <person name="Ren Q."/>
            <person name="Paulsen I."/>
            <person name="Zhang H."/>
            <person name="Bastida-Corcuera F.D."/>
            <person name="Simoes-Barbosa A."/>
            <person name="Brown M.T."/>
            <person name="Hayes R.D."/>
            <person name="Mukherjee M."/>
            <person name="Okumura C.Y."/>
            <person name="Schneider R."/>
            <person name="Smith A.J."/>
            <person name="Vanacova S."/>
            <person name="Villalvazo M."/>
            <person name="Haas B.J."/>
            <person name="Pertea M."/>
            <person name="Feldblyum T.V."/>
            <person name="Utterback T.R."/>
            <person name="Shu C.L."/>
            <person name="Osoegawa K."/>
            <person name="de Jong P.J."/>
            <person name="Hrdy I."/>
            <person name="Horvathova L."/>
            <person name="Zubacova Z."/>
            <person name="Dolezal P."/>
            <person name="Malik S.B."/>
            <person name="Logsdon J.M. Jr."/>
            <person name="Henze K."/>
            <person name="Gupta A."/>
            <person name="Wang C.C."/>
            <person name="Dunne R.L."/>
            <person name="Upcroft J.A."/>
            <person name="Upcroft P."/>
            <person name="White O."/>
            <person name="Salzberg S.L."/>
            <person name="Tang P."/>
            <person name="Chiu C.-H."/>
            <person name="Lee Y.-S."/>
            <person name="Embley T.M."/>
            <person name="Coombs G.H."/>
            <person name="Mottram J.C."/>
            <person name="Tachezy J."/>
            <person name="Fraser-Liggett C.M."/>
            <person name="Johnson P.J."/>
        </authorList>
    </citation>
    <scope>NUCLEOTIDE SEQUENCE [LARGE SCALE GENOMIC DNA]</scope>
    <source>
        <strain evidence="3">G3</strain>
    </source>
</reference>
<dbReference type="VEuPathDB" id="TrichDB:TVAGG3_0269450"/>
<feature type="domain" description="C2H2-type" evidence="2">
    <location>
        <begin position="442"/>
        <end position="463"/>
    </location>
</feature>
<evidence type="ECO:0000256" key="1">
    <source>
        <dbReference type="SAM" id="MobiDB-lite"/>
    </source>
</evidence>
<gene>
    <name evidence="3" type="ORF">TVAG_137870</name>
</gene>
<evidence type="ECO:0000259" key="2">
    <source>
        <dbReference type="PROSITE" id="PS00028"/>
    </source>
</evidence>
<dbReference type="InterPro" id="IPR013087">
    <property type="entry name" value="Znf_C2H2_type"/>
</dbReference>
<feature type="region of interest" description="Disordered" evidence="1">
    <location>
        <begin position="306"/>
        <end position="335"/>
    </location>
</feature>
<keyword evidence="4" id="KW-1185">Reference proteome</keyword>
<feature type="compositionally biased region" description="Polar residues" evidence="1">
    <location>
        <begin position="323"/>
        <end position="333"/>
    </location>
</feature>
<name>A2EC20_TRIV3</name>
<sequence length="465" mass="52374">MSSTTQFSLQDPRLEEIFQEQWGLEEVKDIEIAPNQRLKFIRLKSNSNTIDTYLNPVLNDKKLVISYDSVGNNLIFVSSEICAIIDMKDPLAPSVKASLCSLTRTKIIILDISEQTQQILSRNSIQLSAYIVTKGSQQYNTFLSKMKSQCTDQVYDYFEQYNKYIVNNAKRGNPFPSKVIAYLTVCLYPALFCLFLEGNSAFQQGQLKETPPPGIPQPMMPNPMQPMPNFNPRMQNPNMYPNYAPNFNPQPQVYHQFNPMPQFQPMPAQMPQFCPMPAPPNQFIQGPHNLAPITPQGFALPPPINRMQSSPMGPLSPQMFAQAPSNGPVQSPQPAFHINPALLAANLAQQNQPNQQKPQQQQQPEQPRQEHPKVASPPPQAQSVQAKSPPASPQQSIDMSKIAIKKEATGGVTDEFWAQLEKLEIGFKARGELDLDGLKFKCALCKQKCTSPVYLLQHMWEHHKE</sequence>
<evidence type="ECO:0000313" key="3">
    <source>
        <dbReference type="EMBL" id="EAY09795.1"/>
    </source>
</evidence>
<feature type="region of interest" description="Disordered" evidence="1">
    <location>
        <begin position="349"/>
        <end position="397"/>
    </location>
</feature>